<gene>
    <name evidence="1" type="ORF">A5628_25200</name>
</gene>
<sequence length="163" mass="17720">MCAGWAAGPRGICHDQRVDGALMGLMGIVVGASAAGTAAVARSVSDAVLPRVMGHADHRHQLSMQLHAQRCDAIQRWRTGLADARDTYRQWATGPRDGDPPNIVGDEWFEALRPQLPATGGAAKYRTAHEISCDNPTLTLLSLEIGRIEREWTDEAKGNRRRG</sequence>
<organism evidence="1 2">
    <name type="scientific">Mycobacterium colombiense</name>
    <dbReference type="NCBI Taxonomy" id="339268"/>
    <lineage>
        <taxon>Bacteria</taxon>
        <taxon>Bacillati</taxon>
        <taxon>Actinomycetota</taxon>
        <taxon>Actinomycetes</taxon>
        <taxon>Mycobacteriales</taxon>
        <taxon>Mycobacteriaceae</taxon>
        <taxon>Mycobacterium</taxon>
        <taxon>Mycobacterium avium complex (MAC)</taxon>
    </lineage>
</organism>
<dbReference type="EMBL" id="LZLG01000030">
    <property type="protein sequence ID" value="OBJ62954.1"/>
    <property type="molecule type" value="Genomic_DNA"/>
</dbReference>
<accession>A0A853M3M1</accession>
<evidence type="ECO:0000313" key="2">
    <source>
        <dbReference type="Proteomes" id="UP000093894"/>
    </source>
</evidence>
<dbReference type="AlphaFoldDB" id="A0A853M3M1"/>
<name>A0A853M3M1_9MYCO</name>
<evidence type="ECO:0000313" key="1">
    <source>
        <dbReference type="EMBL" id="OBJ62954.1"/>
    </source>
</evidence>
<comment type="caution">
    <text evidence="1">The sequence shown here is derived from an EMBL/GenBank/DDBJ whole genome shotgun (WGS) entry which is preliminary data.</text>
</comment>
<dbReference type="Proteomes" id="UP000093894">
    <property type="component" value="Unassembled WGS sequence"/>
</dbReference>
<reference evidence="1 2" key="1">
    <citation type="submission" date="2016-06" db="EMBL/GenBank/DDBJ databases">
        <authorList>
            <person name="Sutton G."/>
            <person name="Brinkac L."/>
            <person name="Sanka R."/>
            <person name="Adams M."/>
            <person name="Lau E."/>
            <person name="Garcia-Basteiro A."/>
            <person name="Lopez-Varela E."/>
            <person name="Palencia S."/>
        </authorList>
    </citation>
    <scope>NUCLEOTIDE SEQUENCE [LARGE SCALE GENOMIC DNA]</scope>
    <source>
        <strain evidence="1 2">1164983.0</strain>
    </source>
</reference>
<protein>
    <submittedName>
        <fullName evidence="1">Uncharacterized protein</fullName>
    </submittedName>
</protein>
<proteinExistence type="predicted"/>